<dbReference type="AlphaFoldDB" id="A0A409VYS6"/>
<keyword evidence="2" id="KW-1185">Reference proteome</keyword>
<sequence length="258" mass="29222">MSHSISITTSSRDQSVAALSLSQYLEQLNCRHAYIGGFACALLGSVKPTEISMLSVKFSLYDIDVLIETQNLDINTLRKKLTELNRQFASSGIKLFYVKEPIGDLRNDDLVRASKDNVVIETLPAGTMGLPLAAEPVYDIEHESGQYIKILHPSILILTKMKRWSHYHDSDRPKTADIELLLNWLAASEMFIEFEQYQGKCKPDLLGIVRVFRNKFIADVELMDTLQMVIKPDDWEALCEEPTNVEKPEDISLTVDDK</sequence>
<name>A0A409VYS6_PSICY</name>
<dbReference type="OrthoDB" id="10066232at2759"/>
<evidence type="ECO:0000313" key="2">
    <source>
        <dbReference type="Proteomes" id="UP000283269"/>
    </source>
</evidence>
<gene>
    <name evidence="1" type="ORF">CVT25_012753</name>
</gene>
<protein>
    <submittedName>
        <fullName evidence="1">Uncharacterized protein</fullName>
    </submittedName>
</protein>
<accession>A0A409VYS6</accession>
<dbReference type="InParanoid" id="A0A409VYS6"/>
<dbReference type="STRING" id="93625.A0A409VYS6"/>
<reference evidence="1 2" key="1">
    <citation type="journal article" date="2018" name="Evol. Lett.">
        <title>Horizontal gene cluster transfer increased hallucinogenic mushroom diversity.</title>
        <authorList>
            <person name="Reynolds H.T."/>
            <person name="Vijayakumar V."/>
            <person name="Gluck-Thaler E."/>
            <person name="Korotkin H.B."/>
            <person name="Matheny P.B."/>
            <person name="Slot J.C."/>
        </authorList>
    </citation>
    <scope>NUCLEOTIDE SEQUENCE [LARGE SCALE GENOMIC DNA]</scope>
    <source>
        <strain evidence="1 2">2631</strain>
    </source>
</reference>
<organism evidence="1 2">
    <name type="scientific">Psilocybe cyanescens</name>
    <dbReference type="NCBI Taxonomy" id="93625"/>
    <lineage>
        <taxon>Eukaryota</taxon>
        <taxon>Fungi</taxon>
        <taxon>Dikarya</taxon>
        <taxon>Basidiomycota</taxon>
        <taxon>Agaricomycotina</taxon>
        <taxon>Agaricomycetes</taxon>
        <taxon>Agaricomycetidae</taxon>
        <taxon>Agaricales</taxon>
        <taxon>Agaricineae</taxon>
        <taxon>Strophariaceae</taxon>
        <taxon>Psilocybe</taxon>
    </lineage>
</organism>
<dbReference type="Proteomes" id="UP000283269">
    <property type="component" value="Unassembled WGS sequence"/>
</dbReference>
<comment type="caution">
    <text evidence="1">The sequence shown here is derived from an EMBL/GenBank/DDBJ whole genome shotgun (WGS) entry which is preliminary data.</text>
</comment>
<proteinExistence type="predicted"/>
<dbReference type="EMBL" id="NHYD01003865">
    <property type="protein sequence ID" value="PPQ71407.1"/>
    <property type="molecule type" value="Genomic_DNA"/>
</dbReference>
<evidence type="ECO:0000313" key="1">
    <source>
        <dbReference type="EMBL" id="PPQ71407.1"/>
    </source>
</evidence>